<dbReference type="EMBL" id="MHMS01000004">
    <property type="protein sequence ID" value="OGZ32660.1"/>
    <property type="molecule type" value="Genomic_DNA"/>
</dbReference>
<dbReference type="Proteomes" id="UP000176787">
    <property type="component" value="Unassembled WGS sequence"/>
</dbReference>
<accession>A0A1G2F4V5</accession>
<dbReference type="AlphaFoldDB" id="A0A1G2F4V5"/>
<comment type="caution">
    <text evidence="1">The sequence shown here is derived from an EMBL/GenBank/DDBJ whole genome shotgun (WGS) entry which is preliminary data.</text>
</comment>
<name>A0A1G2F4V5_9BACT</name>
<protein>
    <submittedName>
        <fullName evidence="1">Uncharacterized protein</fullName>
    </submittedName>
</protein>
<evidence type="ECO:0000313" key="1">
    <source>
        <dbReference type="EMBL" id="OGZ32660.1"/>
    </source>
</evidence>
<organism evidence="1 2">
    <name type="scientific">Candidatus Niyogibacteria bacterium RIFCSPLOWO2_12_FULL_41_13</name>
    <dbReference type="NCBI Taxonomy" id="1801726"/>
    <lineage>
        <taxon>Bacteria</taxon>
        <taxon>Candidatus Niyogiibacteriota</taxon>
    </lineage>
</organism>
<sequence length="167" mass="18656">MGNRSDLIDEFLKALESAPDFYNTLGGWMQGTADLSGPEESEEFKKALGCFFRSSVILLGVLYRGNGKKFPKVSRTNFEAALDFLEKNNEGGLREYLIKTTEGEVRDEWLKLFEESTLDLGSKIVAGFGRAMLFVAAKAFIDAAEKELEADKQKVLQEARSIIDNNK</sequence>
<gene>
    <name evidence="1" type="ORF">A3H02_01175</name>
</gene>
<dbReference type="STRING" id="1801726.A3H02_01175"/>
<reference evidence="1 2" key="1">
    <citation type="journal article" date="2016" name="Nat. Commun.">
        <title>Thousands of microbial genomes shed light on interconnected biogeochemical processes in an aquifer system.</title>
        <authorList>
            <person name="Anantharaman K."/>
            <person name="Brown C.T."/>
            <person name="Hug L.A."/>
            <person name="Sharon I."/>
            <person name="Castelle C.J."/>
            <person name="Probst A.J."/>
            <person name="Thomas B.C."/>
            <person name="Singh A."/>
            <person name="Wilkins M.J."/>
            <person name="Karaoz U."/>
            <person name="Brodie E.L."/>
            <person name="Williams K.H."/>
            <person name="Hubbard S.S."/>
            <person name="Banfield J.F."/>
        </authorList>
    </citation>
    <scope>NUCLEOTIDE SEQUENCE [LARGE SCALE GENOMIC DNA]</scope>
</reference>
<evidence type="ECO:0000313" key="2">
    <source>
        <dbReference type="Proteomes" id="UP000176787"/>
    </source>
</evidence>
<proteinExistence type="predicted"/>